<dbReference type="Proteomes" id="UP001631969">
    <property type="component" value="Unassembled WGS sequence"/>
</dbReference>
<keyword evidence="2" id="KW-1185">Reference proteome</keyword>
<accession>A0ACC7P363</accession>
<proteinExistence type="predicted"/>
<organism evidence="1 2">
    <name type="scientific">Paenibacillus mesotrionivorans</name>
    <dbReference type="NCBI Taxonomy" id="3160968"/>
    <lineage>
        <taxon>Bacteria</taxon>
        <taxon>Bacillati</taxon>
        <taxon>Bacillota</taxon>
        <taxon>Bacilli</taxon>
        <taxon>Bacillales</taxon>
        <taxon>Paenibacillaceae</taxon>
        <taxon>Paenibacillus</taxon>
    </lineage>
</organism>
<comment type="caution">
    <text evidence="1">The sequence shown here is derived from an EMBL/GenBank/DDBJ whole genome shotgun (WGS) entry which is preliminary data.</text>
</comment>
<evidence type="ECO:0000313" key="2">
    <source>
        <dbReference type="Proteomes" id="UP001631969"/>
    </source>
</evidence>
<sequence length="148" mass="16731">MDIFFEPKLFRDHHHPDSLAAACRKVYPRECCGILTGHNRNGSLYVEGFQCMRNRAADPESAFAFDPAEWVETVYRYAQTATGLSLVGLFHSHPNSSAIPSAADMDSLWDTALHLIISLQNNNTPELRCYLPRGGRSWEEQAIRYRSG</sequence>
<gene>
    <name evidence="1" type="ORF">ACI1P1_18995</name>
</gene>
<dbReference type="EMBL" id="JBJURJ010000013">
    <property type="protein sequence ID" value="MFM9330391.1"/>
    <property type="molecule type" value="Genomic_DNA"/>
</dbReference>
<protein>
    <submittedName>
        <fullName evidence="1">Mov34/MPN/PAD-1 family protein</fullName>
    </submittedName>
</protein>
<name>A0ACC7P363_9BACL</name>
<reference evidence="1" key="1">
    <citation type="submission" date="2024-12" db="EMBL/GenBank/DDBJ databases">
        <authorList>
            <person name="Wu N."/>
        </authorList>
    </citation>
    <scope>NUCLEOTIDE SEQUENCE</scope>
    <source>
        <strain evidence="1">P15</strain>
    </source>
</reference>
<evidence type="ECO:0000313" key="1">
    <source>
        <dbReference type="EMBL" id="MFM9330391.1"/>
    </source>
</evidence>